<dbReference type="KEGG" id="apra:G3A50_14325"/>
<evidence type="ECO:0000313" key="2">
    <source>
        <dbReference type="Proteomes" id="UP000464751"/>
    </source>
</evidence>
<accession>A0A6P1YPU4</accession>
<evidence type="ECO:0000313" key="1">
    <source>
        <dbReference type="EMBL" id="QIB34751.1"/>
    </source>
</evidence>
<name>A0A6P1YPU4_9HYPH</name>
<dbReference type="AlphaFoldDB" id="A0A6P1YPU4"/>
<protein>
    <submittedName>
        <fullName evidence="1">DUF1320 domain-containing protein</fullName>
    </submittedName>
</protein>
<reference evidence="1 2" key="1">
    <citation type="submission" date="2020-02" db="EMBL/GenBank/DDBJ databases">
        <authorList>
            <person name="Li G."/>
        </authorList>
    </citation>
    <scope>NUCLEOTIDE SEQUENCE [LARGE SCALE GENOMIC DNA]</scope>
    <source>
        <strain evidence="1 2">DSM 102029</strain>
    </source>
</reference>
<gene>
    <name evidence="1" type="ORF">G3A50_14325</name>
</gene>
<dbReference type="EMBL" id="CP048630">
    <property type="protein sequence ID" value="QIB34751.1"/>
    <property type="molecule type" value="Genomic_DNA"/>
</dbReference>
<dbReference type="RefSeq" id="WP_163075896.1">
    <property type="nucleotide sequence ID" value="NZ_CP048630.1"/>
</dbReference>
<dbReference type="Proteomes" id="UP000464751">
    <property type="component" value="Chromosome"/>
</dbReference>
<sequence length="140" mass="15141">MYATVNDMISRFGEEEMTRLSVADGDMPEAVQRARIEQAINDASRLIDSYLRKRYATPVAPAPAELVRSACLLARYDLALGGDREPTEQMRLARKEIIGWLEVLAIGKASLEGVVALASDSGARTSDRAPAFTTRAGGGL</sequence>
<dbReference type="InterPro" id="IPR009752">
    <property type="entry name" value="Phage_Mu_GpJ"/>
</dbReference>
<keyword evidence="2" id="KW-1185">Reference proteome</keyword>
<dbReference type="Pfam" id="PF07030">
    <property type="entry name" value="Phage_Mu_Gp36"/>
    <property type="match status" value="1"/>
</dbReference>
<organism evidence="1 2">
    <name type="scientific">Ancylobacter pratisalsi</name>
    <dbReference type="NCBI Taxonomy" id="1745854"/>
    <lineage>
        <taxon>Bacteria</taxon>
        <taxon>Pseudomonadati</taxon>
        <taxon>Pseudomonadota</taxon>
        <taxon>Alphaproteobacteria</taxon>
        <taxon>Hyphomicrobiales</taxon>
        <taxon>Xanthobacteraceae</taxon>
        <taxon>Ancylobacter</taxon>
    </lineage>
</organism>
<proteinExistence type="predicted"/>